<evidence type="ECO:0000313" key="2">
    <source>
        <dbReference type="EMBL" id="KAD4384429.1"/>
    </source>
</evidence>
<name>A0A5N6N2B3_9ASTR</name>
<evidence type="ECO:0000313" key="3">
    <source>
        <dbReference type="Proteomes" id="UP000326396"/>
    </source>
</evidence>
<dbReference type="Proteomes" id="UP000326396">
    <property type="component" value="Linkage Group LG3"/>
</dbReference>
<dbReference type="EMBL" id="SZYD01000013">
    <property type="protein sequence ID" value="KAD4384429.1"/>
    <property type="molecule type" value="Genomic_DNA"/>
</dbReference>
<feature type="region of interest" description="Disordered" evidence="1">
    <location>
        <begin position="1"/>
        <end position="64"/>
    </location>
</feature>
<keyword evidence="3" id="KW-1185">Reference proteome</keyword>
<comment type="caution">
    <text evidence="2">The sequence shown here is derived from an EMBL/GenBank/DDBJ whole genome shotgun (WGS) entry which is preliminary data.</text>
</comment>
<sequence>MVAVVAGGERPWLKMGGGQRIARAEKERKRKKASKNPIDNSRLIGSGKKQESQKPSEVASTEEVAGIDEKKVATTKYMIFQTLPEDILMQVAQYSSEKEVWDSVKVRYLGADLV</sequence>
<reference evidence="2 3" key="1">
    <citation type="submission" date="2019-05" db="EMBL/GenBank/DDBJ databases">
        <title>Mikania micrantha, genome provides insights into the molecular mechanism of rapid growth.</title>
        <authorList>
            <person name="Liu B."/>
        </authorList>
    </citation>
    <scope>NUCLEOTIDE SEQUENCE [LARGE SCALE GENOMIC DNA]</scope>
    <source>
        <strain evidence="2">NLD-2019</strain>
        <tissue evidence="2">Leaf</tissue>
    </source>
</reference>
<evidence type="ECO:0000256" key="1">
    <source>
        <dbReference type="SAM" id="MobiDB-lite"/>
    </source>
</evidence>
<accession>A0A5N6N2B3</accession>
<proteinExistence type="predicted"/>
<dbReference type="AlphaFoldDB" id="A0A5N6N2B3"/>
<organism evidence="2 3">
    <name type="scientific">Mikania micrantha</name>
    <name type="common">bitter vine</name>
    <dbReference type="NCBI Taxonomy" id="192012"/>
    <lineage>
        <taxon>Eukaryota</taxon>
        <taxon>Viridiplantae</taxon>
        <taxon>Streptophyta</taxon>
        <taxon>Embryophyta</taxon>
        <taxon>Tracheophyta</taxon>
        <taxon>Spermatophyta</taxon>
        <taxon>Magnoliopsida</taxon>
        <taxon>eudicotyledons</taxon>
        <taxon>Gunneridae</taxon>
        <taxon>Pentapetalae</taxon>
        <taxon>asterids</taxon>
        <taxon>campanulids</taxon>
        <taxon>Asterales</taxon>
        <taxon>Asteraceae</taxon>
        <taxon>Asteroideae</taxon>
        <taxon>Heliantheae alliance</taxon>
        <taxon>Eupatorieae</taxon>
        <taxon>Mikania</taxon>
    </lineage>
</organism>
<dbReference type="OrthoDB" id="5378265at2759"/>
<protein>
    <submittedName>
        <fullName evidence="2">Uncharacterized protein</fullName>
    </submittedName>
</protein>
<gene>
    <name evidence="2" type="ORF">E3N88_24597</name>
</gene>